<dbReference type="Proteomes" id="UP000322699">
    <property type="component" value="Unassembled WGS sequence"/>
</dbReference>
<comment type="caution">
    <text evidence="2">The sequence shown here is derived from an EMBL/GenBank/DDBJ whole genome shotgun (WGS) entry which is preliminary data.</text>
</comment>
<dbReference type="Pfam" id="PF07963">
    <property type="entry name" value="N_methyl"/>
    <property type="match status" value="1"/>
</dbReference>
<dbReference type="InterPro" id="IPR011453">
    <property type="entry name" value="DUF1559"/>
</dbReference>
<dbReference type="PANTHER" id="PTHR30093:SF2">
    <property type="entry name" value="TYPE II SECRETION SYSTEM PROTEIN H"/>
    <property type="match status" value="1"/>
</dbReference>
<dbReference type="InterPro" id="IPR045584">
    <property type="entry name" value="Pilin-like"/>
</dbReference>
<dbReference type="RefSeq" id="WP_068262093.1">
    <property type="nucleotide sequence ID" value="NZ_LWSK01000032.1"/>
</dbReference>
<dbReference type="PANTHER" id="PTHR30093">
    <property type="entry name" value="GENERAL SECRETION PATHWAY PROTEIN G"/>
    <property type="match status" value="1"/>
</dbReference>
<organism evidence="2 3">
    <name type="scientific">Rubripirellula obstinata</name>
    <dbReference type="NCBI Taxonomy" id="406547"/>
    <lineage>
        <taxon>Bacteria</taxon>
        <taxon>Pseudomonadati</taxon>
        <taxon>Planctomycetota</taxon>
        <taxon>Planctomycetia</taxon>
        <taxon>Pirellulales</taxon>
        <taxon>Pirellulaceae</taxon>
        <taxon>Rubripirellula</taxon>
    </lineage>
</organism>
<dbReference type="AlphaFoldDB" id="A0A5B1CD39"/>
<dbReference type="NCBIfam" id="TIGR02532">
    <property type="entry name" value="IV_pilin_GFxxxE"/>
    <property type="match status" value="1"/>
</dbReference>
<gene>
    <name evidence="2" type="ORF">LF1_16060</name>
</gene>
<proteinExistence type="predicted"/>
<accession>A0A5B1CD39</accession>
<dbReference type="Gene3D" id="3.30.700.10">
    <property type="entry name" value="Glycoprotein, Type 4 Pilin"/>
    <property type="match status" value="1"/>
</dbReference>
<evidence type="ECO:0000313" key="2">
    <source>
        <dbReference type="EMBL" id="KAA1259078.1"/>
    </source>
</evidence>
<evidence type="ECO:0000313" key="3">
    <source>
        <dbReference type="Proteomes" id="UP000322699"/>
    </source>
</evidence>
<dbReference type="SUPFAM" id="SSF54523">
    <property type="entry name" value="Pili subunits"/>
    <property type="match status" value="1"/>
</dbReference>
<dbReference type="InterPro" id="IPR012902">
    <property type="entry name" value="N_methyl_site"/>
</dbReference>
<sequence length="426" mass="45353">MIVRSNRRGFTLVELLVVIAIIGVLVGLLLPAVQAAREAARRMSCSNNFKQIGLGVHNYHSAFKQMPLHGGGSSGPNRTISRGASPANAVRSYNLTEASWLVGLTPFFEQQAVWEQISNPLGFSATQSFPPMGPNPGRRLADHNVVQYDPWLTNIPTLRCPSDPGVGLPSQGRTNYAACIGDSAYFQREGFLGDDGTIRTNRRGGALTEAEASQRLRAGSRGAFMQRYETKFRDILDGLSNTIMAGEIATDLGDQDIRTSAQRNTAGNNNETGGSAFGQAGDNLSCQSLIDPLRPQFWLAAATGTAIFPGSVGTPAEHGRGFKWAYHRGLFGSVTTISPPNRDLCLGWNTLSPALLPPSSRHQGGVHVLMGDGAVKFVTDSIEAGDQTSPQVGSEAGFLPAGSASPYGLWGALGTRAAKEVIDEEL</sequence>
<dbReference type="InterPro" id="IPR027558">
    <property type="entry name" value="Pre_pil_HX9DG_C"/>
</dbReference>
<feature type="domain" description="DUF1559" evidence="1">
    <location>
        <begin position="34"/>
        <end position="384"/>
    </location>
</feature>
<dbReference type="NCBIfam" id="TIGR04294">
    <property type="entry name" value="pre_pil_HX9DG"/>
    <property type="match status" value="1"/>
</dbReference>
<dbReference type="Pfam" id="PF07596">
    <property type="entry name" value="SBP_bac_10"/>
    <property type="match status" value="1"/>
</dbReference>
<keyword evidence="3" id="KW-1185">Reference proteome</keyword>
<dbReference type="EMBL" id="VRLW01000001">
    <property type="protein sequence ID" value="KAA1259078.1"/>
    <property type="molecule type" value="Genomic_DNA"/>
</dbReference>
<evidence type="ECO:0000259" key="1">
    <source>
        <dbReference type="Pfam" id="PF07596"/>
    </source>
</evidence>
<dbReference type="OrthoDB" id="241541at2"/>
<protein>
    <recommendedName>
        <fullName evidence="1">DUF1559 domain-containing protein</fullName>
    </recommendedName>
</protein>
<reference evidence="2 3" key="1">
    <citation type="submission" date="2019-08" db="EMBL/GenBank/DDBJ databases">
        <title>Deep-cultivation of Planctomycetes and their phenomic and genomic characterization uncovers novel biology.</title>
        <authorList>
            <person name="Wiegand S."/>
            <person name="Jogler M."/>
            <person name="Boedeker C."/>
            <person name="Pinto D."/>
            <person name="Vollmers J."/>
            <person name="Rivas-Marin E."/>
            <person name="Kohn T."/>
            <person name="Peeters S.H."/>
            <person name="Heuer A."/>
            <person name="Rast P."/>
            <person name="Oberbeckmann S."/>
            <person name="Bunk B."/>
            <person name="Jeske O."/>
            <person name="Meyerdierks A."/>
            <person name="Storesund J.E."/>
            <person name="Kallscheuer N."/>
            <person name="Luecker S."/>
            <person name="Lage O.M."/>
            <person name="Pohl T."/>
            <person name="Merkel B.J."/>
            <person name="Hornburger P."/>
            <person name="Mueller R.-W."/>
            <person name="Bruemmer F."/>
            <person name="Labrenz M."/>
            <person name="Spormann A.M."/>
            <person name="Op Den Camp H."/>
            <person name="Overmann J."/>
            <person name="Amann R."/>
            <person name="Jetten M.S.M."/>
            <person name="Mascher T."/>
            <person name="Medema M.H."/>
            <person name="Devos D.P."/>
            <person name="Kaster A.-K."/>
            <person name="Ovreas L."/>
            <person name="Rohde M."/>
            <person name="Galperin M.Y."/>
            <person name="Jogler C."/>
        </authorList>
    </citation>
    <scope>NUCLEOTIDE SEQUENCE [LARGE SCALE GENOMIC DNA]</scope>
    <source>
        <strain evidence="2 3">LF1</strain>
    </source>
</reference>
<dbReference type="PROSITE" id="PS00409">
    <property type="entry name" value="PROKAR_NTER_METHYL"/>
    <property type="match status" value="1"/>
</dbReference>
<name>A0A5B1CD39_9BACT</name>